<keyword evidence="5" id="KW-0539">Nucleus</keyword>
<dbReference type="PROSITE" id="PS50066">
    <property type="entry name" value="MADS_BOX_2"/>
    <property type="match status" value="1"/>
</dbReference>
<dbReference type="InterPro" id="IPR002100">
    <property type="entry name" value="TF_MADSbox"/>
</dbReference>
<dbReference type="InterPro" id="IPR036879">
    <property type="entry name" value="TF_MADSbox_sf"/>
</dbReference>
<dbReference type="GO" id="GO:0005634">
    <property type="term" value="C:nucleus"/>
    <property type="evidence" value="ECO:0007669"/>
    <property type="project" value="UniProtKB-SubCell"/>
</dbReference>
<feature type="region of interest" description="Disordered" evidence="6">
    <location>
        <begin position="93"/>
        <end position="135"/>
    </location>
</feature>
<organism evidence="8">
    <name type="scientific">Metschnikowia australis</name>
    <dbReference type="NCBI Taxonomy" id="27321"/>
    <lineage>
        <taxon>Eukaryota</taxon>
        <taxon>Fungi</taxon>
        <taxon>Dikarya</taxon>
        <taxon>Ascomycota</taxon>
        <taxon>Saccharomycotina</taxon>
        <taxon>Pichiomycetes</taxon>
        <taxon>Metschnikowiaceae</taxon>
        <taxon>Metschnikowia</taxon>
    </lineage>
</organism>
<dbReference type="EMBL" id="MN883535">
    <property type="protein sequence ID" value="QHU79752.1"/>
    <property type="molecule type" value="mRNA"/>
</dbReference>
<keyword evidence="4" id="KW-0804">Transcription</keyword>
<keyword evidence="3" id="KW-0238">DNA-binding</keyword>
<evidence type="ECO:0000313" key="8">
    <source>
        <dbReference type="EMBL" id="QHU79752.1"/>
    </source>
</evidence>
<dbReference type="Gene3D" id="3.40.1810.10">
    <property type="entry name" value="Transcription factor, MADS-box"/>
    <property type="match status" value="1"/>
</dbReference>
<protein>
    <submittedName>
        <fullName evidence="8">Transcriptional factor Rlm1</fullName>
    </submittedName>
</protein>
<evidence type="ECO:0000256" key="6">
    <source>
        <dbReference type="SAM" id="MobiDB-lite"/>
    </source>
</evidence>
<accession>A0A6C0MAT5</accession>
<evidence type="ECO:0000256" key="1">
    <source>
        <dbReference type="ARBA" id="ARBA00004123"/>
    </source>
</evidence>
<feature type="domain" description="MADS-box" evidence="7">
    <location>
        <begin position="1"/>
        <end position="61"/>
    </location>
</feature>
<reference evidence="8" key="1">
    <citation type="submission" date="2019-12" db="EMBL/GenBank/DDBJ databases">
        <authorList>
            <person name="Wei X."/>
        </authorList>
    </citation>
    <scope>NUCLEOTIDE SEQUENCE</scope>
    <source>
        <strain evidence="8">W7-5</strain>
    </source>
</reference>
<feature type="compositionally biased region" description="Polar residues" evidence="6">
    <location>
        <begin position="172"/>
        <end position="185"/>
    </location>
</feature>
<keyword evidence="2" id="KW-0805">Transcription regulation</keyword>
<proteinExistence type="evidence at transcript level"/>
<evidence type="ECO:0000259" key="7">
    <source>
        <dbReference type="PROSITE" id="PS50066"/>
    </source>
</evidence>
<dbReference type="GO" id="GO:0000978">
    <property type="term" value="F:RNA polymerase II cis-regulatory region sequence-specific DNA binding"/>
    <property type="evidence" value="ECO:0007669"/>
    <property type="project" value="TreeGrafter"/>
</dbReference>
<feature type="compositionally biased region" description="Polar residues" evidence="6">
    <location>
        <begin position="214"/>
        <end position="223"/>
    </location>
</feature>
<evidence type="ECO:0000256" key="2">
    <source>
        <dbReference type="ARBA" id="ARBA00023015"/>
    </source>
</evidence>
<comment type="subcellular location">
    <subcellularLocation>
        <location evidence="1">Nucleus</location>
    </subcellularLocation>
</comment>
<dbReference type="PRINTS" id="PR00404">
    <property type="entry name" value="MADSDOMAIN"/>
</dbReference>
<dbReference type="GO" id="GO:0045944">
    <property type="term" value="P:positive regulation of transcription by RNA polymerase II"/>
    <property type="evidence" value="ECO:0007669"/>
    <property type="project" value="TreeGrafter"/>
</dbReference>
<dbReference type="Pfam" id="PF00319">
    <property type="entry name" value="SRF-TF"/>
    <property type="match status" value="1"/>
</dbReference>
<sequence>MGRRKIEIEPLGDERTRTVTFVKRKAGLFKKAYELSVLCDVDMAVIIVGSDRVYEYLSVDTKELLNYYKHQSPHELKLPEDYGQFKKRHTLKAGTRPVFEDDDTTERNAESDYESVSPEPKRQRTSSSPLNIFRKTPPVNSQFVQLAAPPKLTQRAPADAPLQRPVLRVQIPSDTKSQGDATESVTPIEGLLGKKDKQPSSADGLAPQPPPLNSVRSSFNSKFRSPESRKQMPQLHVPMGKLQTLSPSAGAIPQLPNNGSANFFSSLPPPSPSGQYPPSILPTPVFNQVFNQQYMNQMTDMPGIGPDTSKLRPHLQHQFMNGEQTPGLPSRYLNEIFPSPSNMYPSQEWPTGLTPYTSTMSHFFAGMPPSANGAPSHSLSAPLVSTQRTSLPTAGLRLMPMRAALLLQVNPQATLPEDQQTHISVGTLPNLSGSEFMGQYYKRED</sequence>
<dbReference type="AlphaFoldDB" id="A0A6C0MAT5"/>
<name>A0A6C0MAT5_9ASCO</name>
<evidence type="ECO:0000256" key="4">
    <source>
        <dbReference type="ARBA" id="ARBA00023163"/>
    </source>
</evidence>
<dbReference type="PANTHER" id="PTHR11945">
    <property type="entry name" value="MADS BOX PROTEIN"/>
    <property type="match status" value="1"/>
</dbReference>
<dbReference type="PANTHER" id="PTHR11945:SF534">
    <property type="entry name" value="MYOCYTE-SPECIFIC ENHANCER FACTOR 2"/>
    <property type="match status" value="1"/>
</dbReference>
<gene>
    <name evidence="8" type="primary">RLM1</name>
</gene>
<dbReference type="GO" id="GO:0046983">
    <property type="term" value="F:protein dimerization activity"/>
    <property type="evidence" value="ECO:0007669"/>
    <property type="project" value="InterPro"/>
</dbReference>
<dbReference type="SUPFAM" id="SSF55455">
    <property type="entry name" value="SRF-like"/>
    <property type="match status" value="1"/>
</dbReference>
<evidence type="ECO:0000256" key="3">
    <source>
        <dbReference type="ARBA" id="ARBA00023125"/>
    </source>
</evidence>
<evidence type="ECO:0000256" key="5">
    <source>
        <dbReference type="ARBA" id="ARBA00023242"/>
    </source>
</evidence>
<dbReference type="SMART" id="SM00432">
    <property type="entry name" value="MADS"/>
    <property type="match status" value="1"/>
</dbReference>
<dbReference type="GO" id="GO:0000981">
    <property type="term" value="F:DNA-binding transcription factor activity, RNA polymerase II-specific"/>
    <property type="evidence" value="ECO:0007669"/>
    <property type="project" value="TreeGrafter"/>
</dbReference>
<feature type="region of interest" description="Disordered" evidence="6">
    <location>
        <begin position="154"/>
        <end position="234"/>
    </location>
</feature>